<comment type="subcellular location">
    <subcellularLocation>
        <location evidence="1">Secreted</location>
    </subcellularLocation>
</comment>
<dbReference type="InterPro" id="IPR011049">
    <property type="entry name" value="Serralysin-like_metalloprot_C"/>
</dbReference>
<dbReference type="Pfam" id="PF00353">
    <property type="entry name" value="HemolysinCabind"/>
    <property type="match status" value="6"/>
</dbReference>
<dbReference type="GO" id="GO:0005576">
    <property type="term" value="C:extracellular region"/>
    <property type="evidence" value="ECO:0007669"/>
    <property type="project" value="UniProtKB-SubCell"/>
</dbReference>
<dbReference type="SUPFAM" id="SSF51120">
    <property type="entry name" value="beta-Roll"/>
    <property type="match status" value="2"/>
</dbReference>
<evidence type="ECO:0000313" key="4">
    <source>
        <dbReference type="EMBL" id="TDK49800.1"/>
    </source>
</evidence>
<feature type="compositionally biased region" description="Gly residues" evidence="3">
    <location>
        <begin position="209"/>
        <end position="223"/>
    </location>
</feature>
<dbReference type="EMBL" id="SMUV01000060">
    <property type="protein sequence ID" value="TDK49800.1"/>
    <property type="molecule type" value="Genomic_DNA"/>
</dbReference>
<dbReference type="PROSITE" id="PS00330">
    <property type="entry name" value="HEMOLYSIN_CALCIUM"/>
    <property type="match status" value="2"/>
</dbReference>
<evidence type="ECO:0000256" key="1">
    <source>
        <dbReference type="ARBA" id="ARBA00004613"/>
    </source>
</evidence>
<accession>A0A4R5VC51</accession>
<sequence>MPTTVITHFRKIPDLSWATFVDFGGWSALDLLADSTFTAVSADSATIGWNADEAYTVELTGSFIADGVGGASDYSVNRATVFHDGLKIQEWSSLDWTKSRIDDLRSAVESGDFNAFDVFLAATQFTHIIKMTGYGLVMTTFGDDVVKAVKVTREGGLELFTYDGDDRIDLSAAGVNGGSYIGAGPGDDIVIGGPRVDFISGEDGDDILRGGGGNDSLSGGGNSSKGHDGNDTLFGQDGNDRLDGGTGDDRLFGGKGNDRINDVLGENVLSGGAGNDHMDGIGILSGGAGNDYIEGIGTLSGGAGNDKFWGAGEINGGRGDDVVVGLGRLMGGPGNDVVSFHKRFKIPDKKEIENVIDGGAGNDVLSGSSYRGYTATLRGGKGDDTFVAGNFNGVDTFDFKLNGDRSFGNDRFKGANSSFDSFEDVLVFDAGVEIELDHLRKRDAILITATLDGREIGTITMGWEKDRHFYRYDFKEWVEGIDDILVFA</sequence>
<feature type="region of interest" description="Disordered" evidence="3">
    <location>
        <begin position="209"/>
        <end position="256"/>
    </location>
</feature>
<dbReference type="InterPro" id="IPR018511">
    <property type="entry name" value="Hemolysin-typ_Ca-bd_CS"/>
</dbReference>
<dbReference type="Proteomes" id="UP000295301">
    <property type="component" value="Unassembled WGS sequence"/>
</dbReference>
<evidence type="ECO:0000256" key="3">
    <source>
        <dbReference type="SAM" id="MobiDB-lite"/>
    </source>
</evidence>
<dbReference type="GO" id="GO:0005509">
    <property type="term" value="F:calcium ion binding"/>
    <property type="evidence" value="ECO:0007669"/>
    <property type="project" value="InterPro"/>
</dbReference>
<dbReference type="OrthoDB" id="7926438at2"/>
<dbReference type="PRINTS" id="PR00313">
    <property type="entry name" value="CABNDNGRPT"/>
</dbReference>
<organism evidence="4 5">
    <name type="scientific">Antarcticimicrobium luteum</name>
    <dbReference type="NCBI Taxonomy" id="2547397"/>
    <lineage>
        <taxon>Bacteria</taxon>
        <taxon>Pseudomonadati</taxon>
        <taxon>Pseudomonadota</taxon>
        <taxon>Alphaproteobacteria</taxon>
        <taxon>Rhodobacterales</taxon>
        <taxon>Paracoccaceae</taxon>
        <taxon>Antarcticimicrobium</taxon>
    </lineage>
</organism>
<dbReference type="RefSeq" id="WP_133359204.1">
    <property type="nucleotide sequence ID" value="NZ_SMUV01000060.1"/>
</dbReference>
<dbReference type="InterPro" id="IPR001343">
    <property type="entry name" value="Hemolysn_Ca-bd"/>
</dbReference>
<dbReference type="PANTHER" id="PTHR38340:SF1">
    <property type="entry name" value="S-LAYER PROTEIN"/>
    <property type="match status" value="1"/>
</dbReference>
<keyword evidence="2" id="KW-0964">Secreted</keyword>
<evidence type="ECO:0000256" key="2">
    <source>
        <dbReference type="ARBA" id="ARBA00022525"/>
    </source>
</evidence>
<proteinExistence type="predicted"/>
<keyword evidence="5" id="KW-1185">Reference proteome</keyword>
<dbReference type="InterPro" id="IPR050557">
    <property type="entry name" value="RTX_toxin/Mannuronan_C5-epim"/>
</dbReference>
<dbReference type="AlphaFoldDB" id="A0A4R5VC51"/>
<gene>
    <name evidence="4" type="ORF">E1832_07910</name>
</gene>
<name>A0A4R5VC51_9RHOB</name>
<feature type="compositionally biased region" description="Basic and acidic residues" evidence="3">
    <location>
        <begin position="238"/>
        <end position="256"/>
    </location>
</feature>
<reference evidence="4 5" key="1">
    <citation type="submission" date="2019-03" db="EMBL/GenBank/DDBJ databases">
        <title>Ruegeria lutea sp. nov., a novel strain, isolated from marine sediment, the Masan Bay, South Korea.</title>
        <authorList>
            <person name="Kim J."/>
            <person name="Kim D.-Y."/>
            <person name="Lee S.-S."/>
        </authorList>
    </citation>
    <scope>NUCLEOTIDE SEQUENCE [LARGE SCALE GENOMIC DNA]</scope>
    <source>
        <strain evidence="4 5">318-1</strain>
    </source>
</reference>
<comment type="caution">
    <text evidence="4">The sequence shown here is derived from an EMBL/GenBank/DDBJ whole genome shotgun (WGS) entry which is preliminary data.</text>
</comment>
<dbReference type="PANTHER" id="PTHR38340">
    <property type="entry name" value="S-LAYER PROTEIN"/>
    <property type="match status" value="1"/>
</dbReference>
<dbReference type="Gene3D" id="2.150.10.10">
    <property type="entry name" value="Serralysin-like metalloprotease, C-terminal"/>
    <property type="match status" value="2"/>
</dbReference>
<protein>
    <submittedName>
        <fullName evidence="4">Calcium-binding protein</fullName>
    </submittedName>
</protein>
<evidence type="ECO:0000313" key="5">
    <source>
        <dbReference type="Proteomes" id="UP000295301"/>
    </source>
</evidence>